<keyword evidence="5" id="KW-1185">Reference proteome</keyword>
<dbReference type="SUPFAM" id="SSF52172">
    <property type="entry name" value="CheY-like"/>
    <property type="match status" value="1"/>
</dbReference>
<dbReference type="PANTHER" id="PTHR37299">
    <property type="entry name" value="TRANSCRIPTIONAL REGULATOR-RELATED"/>
    <property type="match status" value="1"/>
</dbReference>
<reference evidence="4 5" key="1">
    <citation type="submission" date="2015-11" db="EMBL/GenBank/DDBJ databases">
        <title>Description and complete genome sequence of a novel strain predominating in hypersaline microbial mats and representing a new family of the Bacteriodetes phylum.</title>
        <authorList>
            <person name="Spring S."/>
            <person name="Bunk B."/>
            <person name="Sproer C."/>
            <person name="Klenk H.-P."/>
        </authorList>
    </citation>
    <scope>NUCLEOTIDE SEQUENCE [LARGE SCALE GENOMIC DNA]</scope>
    <source>
        <strain evidence="4 5">L21-Spi-D4</strain>
    </source>
</reference>
<name>A0A0S2HYE8_9BACT</name>
<feature type="domain" description="HTH LytTR-type" evidence="3">
    <location>
        <begin position="132"/>
        <end position="234"/>
    </location>
</feature>
<accession>A0A0S2HYE8</accession>
<dbReference type="GO" id="GO:0003677">
    <property type="term" value="F:DNA binding"/>
    <property type="evidence" value="ECO:0007669"/>
    <property type="project" value="InterPro"/>
</dbReference>
<feature type="domain" description="Response regulatory" evidence="2">
    <location>
        <begin position="2"/>
        <end position="114"/>
    </location>
</feature>
<feature type="modified residue" description="4-aspartylphosphate" evidence="1">
    <location>
        <position position="54"/>
    </location>
</feature>
<dbReference type="InterPro" id="IPR001789">
    <property type="entry name" value="Sig_transdc_resp-reg_receiver"/>
</dbReference>
<evidence type="ECO:0000256" key="1">
    <source>
        <dbReference type="PROSITE-ProRule" id="PRU00169"/>
    </source>
</evidence>
<dbReference type="EMBL" id="CP013118">
    <property type="protein sequence ID" value="ALO15072.1"/>
    <property type="molecule type" value="Genomic_DNA"/>
</dbReference>
<dbReference type="Pfam" id="PF04397">
    <property type="entry name" value="LytTR"/>
    <property type="match status" value="1"/>
</dbReference>
<dbReference type="STRING" id="1307839.L21SP5_01422"/>
<dbReference type="RefSeq" id="WP_057954853.1">
    <property type="nucleotide sequence ID" value="NZ_CP013118.1"/>
</dbReference>
<dbReference type="SMART" id="SM00448">
    <property type="entry name" value="REC"/>
    <property type="match status" value="1"/>
</dbReference>
<dbReference type="InterPro" id="IPR011006">
    <property type="entry name" value="CheY-like_superfamily"/>
</dbReference>
<dbReference type="OrthoDB" id="1490554at2"/>
<evidence type="ECO:0000259" key="3">
    <source>
        <dbReference type="PROSITE" id="PS50930"/>
    </source>
</evidence>
<evidence type="ECO:0000259" key="2">
    <source>
        <dbReference type="PROSITE" id="PS50110"/>
    </source>
</evidence>
<sequence>MNCIIIDDDQLSRKVIEEFVKKSESLDLIASYDNAMDAIQAFNGPDTIDLIFLDIEMPEMSGLDFLNTLDNPPQIIIISGKEKYAIEAFEYDVTDYLLKPVSLPRFIKSVNKAQKRFNNAAQISGETNDEIFIKKKNSTLVRLNYNDIIYIEALENYVIVATYEHRYTIHFTMKAIANKLPENKFKRVHRSYIINVNRVDLIEDNTVVMREKTGTKVIPIGKSYRDGLMDDLNLISK</sequence>
<dbReference type="SMART" id="SM00850">
    <property type="entry name" value="LytTR"/>
    <property type="match status" value="1"/>
</dbReference>
<dbReference type="Pfam" id="PF00072">
    <property type="entry name" value="Response_reg"/>
    <property type="match status" value="1"/>
</dbReference>
<dbReference type="AlphaFoldDB" id="A0A0S2HYE8"/>
<dbReference type="Gene3D" id="3.40.50.2300">
    <property type="match status" value="1"/>
</dbReference>
<dbReference type="InterPro" id="IPR046947">
    <property type="entry name" value="LytR-like"/>
</dbReference>
<dbReference type="PANTHER" id="PTHR37299:SF1">
    <property type="entry name" value="STAGE 0 SPORULATION PROTEIN A HOMOLOG"/>
    <property type="match status" value="1"/>
</dbReference>
<gene>
    <name evidence="4" type="primary">ypdB_4</name>
    <name evidence="4" type="ORF">L21SP5_01422</name>
</gene>
<organism evidence="4 5">
    <name type="scientific">Salinivirga cyanobacteriivorans</name>
    <dbReference type="NCBI Taxonomy" id="1307839"/>
    <lineage>
        <taxon>Bacteria</taxon>
        <taxon>Pseudomonadati</taxon>
        <taxon>Bacteroidota</taxon>
        <taxon>Bacteroidia</taxon>
        <taxon>Bacteroidales</taxon>
        <taxon>Salinivirgaceae</taxon>
        <taxon>Salinivirga</taxon>
    </lineage>
</organism>
<dbReference type="Gene3D" id="2.40.50.1020">
    <property type="entry name" value="LytTr DNA-binding domain"/>
    <property type="match status" value="1"/>
</dbReference>
<protein>
    <submittedName>
        <fullName evidence="4">Transcriptional regulatory protein YpdB</fullName>
    </submittedName>
</protein>
<dbReference type="PROSITE" id="PS50110">
    <property type="entry name" value="RESPONSE_REGULATORY"/>
    <property type="match status" value="1"/>
</dbReference>
<dbReference type="GO" id="GO:0000156">
    <property type="term" value="F:phosphorelay response regulator activity"/>
    <property type="evidence" value="ECO:0007669"/>
    <property type="project" value="InterPro"/>
</dbReference>
<dbReference type="Proteomes" id="UP000064893">
    <property type="component" value="Chromosome"/>
</dbReference>
<evidence type="ECO:0000313" key="5">
    <source>
        <dbReference type="Proteomes" id="UP000064893"/>
    </source>
</evidence>
<dbReference type="KEGG" id="blq:L21SP5_01422"/>
<keyword evidence="1" id="KW-0597">Phosphoprotein</keyword>
<proteinExistence type="predicted"/>
<dbReference type="InterPro" id="IPR007492">
    <property type="entry name" value="LytTR_DNA-bd_dom"/>
</dbReference>
<dbReference type="PROSITE" id="PS50930">
    <property type="entry name" value="HTH_LYTTR"/>
    <property type="match status" value="1"/>
</dbReference>
<evidence type="ECO:0000313" key="4">
    <source>
        <dbReference type="EMBL" id="ALO15072.1"/>
    </source>
</evidence>